<reference evidence="5 6" key="1">
    <citation type="journal article" date="2011" name="J. Bacteriol.">
        <title>Complete genome sequence and updated annotation of Desulfovibrio alaskensis G20.</title>
        <authorList>
            <person name="Hauser L.J."/>
            <person name="Land M.L."/>
            <person name="Brown S.D."/>
            <person name="Larimer F."/>
            <person name="Keller K.L."/>
            <person name="Rapp-Giles B.J."/>
            <person name="Price M.N."/>
            <person name="Lin M."/>
            <person name="Bruce D.C."/>
            <person name="Detter J.C."/>
            <person name="Tapia R."/>
            <person name="Han C.S."/>
            <person name="Goodwin L.A."/>
            <person name="Cheng J.F."/>
            <person name="Pitluck S."/>
            <person name="Copeland A."/>
            <person name="Lucas S."/>
            <person name="Nolan M."/>
            <person name="Lapidus A.L."/>
            <person name="Palumbo A.V."/>
            <person name="Wall J.D."/>
        </authorList>
    </citation>
    <scope>NUCLEOTIDE SEQUENCE [LARGE SCALE GENOMIC DNA]</scope>
    <source>
        <strain evidence="6">ATCC BAA 1058 / DSM 17464 / G20</strain>
    </source>
</reference>
<evidence type="ECO:0000256" key="2">
    <source>
        <dbReference type="ARBA" id="ARBA00023125"/>
    </source>
</evidence>
<dbReference type="GO" id="GO:0003700">
    <property type="term" value="F:DNA-binding transcription factor activity"/>
    <property type="evidence" value="ECO:0007669"/>
    <property type="project" value="InterPro"/>
</dbReference>
<dbReference type="eggNOG" id="COG1846">
    <property type="taxonomic scope" value="Bacteria"/>
</dbReference>
<keyword evidence="3" id="KW-0804">Transcription</keyword>
<evidence type="ECO:0000313" key="5">
    <source>
        <dbReference type="EMBL" id="ABB37470.1"/>
    </source>
</evidence>
<dbReference type="InterPro" id="IPR036390">
    <property type="entry name" value="WH_DNA-bd_sf"/>
</dbReference>
<evidence type="ECO:0000259" key="4">
    <source>
        <dbReference type="PROSITE" id="PS50995"/>
    </source>
</evidence>
<dbReference type="STRING" id="207559.Dde_0669"/>
<dbReference type="Pfam" id="PF01047">
    <property type="entry name" value="MarR"/>
    <property type="match status" value="1"/>
</dbReference>
<dbReference type="PROSITE" id="PS01117">
    <property type="entry name" value="HTH_MARR_1"/>
    <property type="match status" value="1"/>
</dbReference>
<accession>Q315C6</accession>
<keyword evidence="1" id="KW-0805">Transcription regulation</keyword>
<evidence type="ECO:0000313" key="6">
    <source>
        <dbReference type="Proteomes" id="UP000002710"/>
    </source>
</evidence>
<dbReference type="HOGENOM" id="CLU_083287_18_0_7"/>
<keyword evidence="6" id="KW-1185">Reference proteome</keyword>
<dbReference type="EMBL" id="CP000112">
    <property type="protein sequence ID" value="ABB37470.1"/>
    <property type="molecule type" value="Genomic_DNA"/>
</dbReference>
<dbReference type="AlphaFoldDB" id="Q315C6"/>
<dbReference type="PRINTS" id="PR00598">
    <property type="entry name" value="HTHMARR"/>
</dbReference>
<name>Q315C6_OLEA2</name>
<dbReference type="Proteomes" id="UP000002710">
    <property type="component" value="Chromosome"/>
</dbReference>
<dbReference type="RefSeq" id="WP_011366759.1">
    <property type="nucleotide sequence ID" value="NC_007519.1"/>
</dbReference>
<evidence type="ECO:0000256" key="1">
    <source>
        <dbReference type="ARBA" id="ARBA00023015"/>
    </source>
</evidence>
<dbReference type="InterPro" id="IPR036388">
    <property type="entry name" value="WH-like_DNA-bd_sf"/>
</dbReference>
<dbReference type="Gene3D" id="1.10.10.10">
    <property type="entry name" value="Winged helix-like DNA-binding domain superfamily/Winged helix DNA-binding domain"/>
    <property type="match status" value="1"/>
</dbReference>
<organism evidence="5 6">
    <name type="scientific">Oleidesulfovibrio alaskensis (strain ATCC BAA-1058 / DSM 17464 / G20)</name>
    <name type="common">Desulfovibrio alaskensis</name>
    <dbReference type="NCBI Taxonomy" id="207559"/>
    <lineage>
        <taxon>Bacteria</taxon>
        <taxon>Pseudomonadati</taxon>
        <taxon>Thermodesulfobacteriota</taxon>
        <taxon>Desulfovibrionia</taxon>
        <taxon>Desulfovibrionales</taxon>
        <taxon>Desulfovibrionaceae</taxon>
        <taxon>Oleidesulfovibrio</taxon>
    </lineage>
</organism>
<proteinExistence type="predicted"/>
<gene>
    <name evidence="5" type="ordered locus">Dde_0669</name>
</gene>
<dbReference type="PANTHER" id="PTHR42756">
    <property type="entry name" value="TRANSCRIPTIONAL REGULATOR, MARR"/>
    <property type="match status" value="1"/>
</dbReference>
<dbReference type="InterPro" id="IPR023187">
    <property type="entry name" value="Tscrpt_reg_MarR-type_CS"/>
</dbReference>
<dbReference type="KEGG" id="dde:Dde_0669"/>
<dbReference type="PANTHER" id="PTHR42756:SF1">
    <property type="entry name" value="TRANSCRIPTIONAL REPRESSOR OF EMRAB OPERON"/>
    <property type="match status" value="1"/>
</dbReference>
<evidence type="ECO:0000256" key="3">
    <source>
        <dbReference type="ARBA" id="ARBA00023163"/>
    </source>
</evidence>
<protein>
    <submittedName>
        <fullName evidence="5">Transcriptional regulator, MarR family</fullName>
    </submittedName>
</protein>
<feature type="domain" description="HTH marR-type" evidence="4">
    <location>
        <begin position="47"/>
        <end position="179"/>
    </location>
</feature>
<dbReference type="SUPFAM" id="SSF46785">
    <property type="entry name" value="Winged helix' DNA-binding domain"/>
    <property type="match status" value="1"/>
</dbReference>
<dbReference type="SMART" id="SM00347">
    <property type="entry name" value="HTH_MARR"/>
    <property type="match status" value="1"/>
</dbReference>
<dbReference type="PROSITE" id="PS50995">
    <property type="entry name" value="HTH_MARR_2"/>
    <property type="match status" value="1"/>
</dbReference>
<dbReference type="GO" id="GO:0003677">
    <property type="term" value="F:DNA binding"/>
    <property type="evidence" value="ECO:0007669"/>
    <property type="project" value="UniProtKB-KW"/>
</dbReference>
<sequence length="187" mass="20873">MPHTIPHKAKPRPLLRRPRQRAVARPAQACPAGACPCAEAPLYRSRRTSIGRAIALVARKTRMRLTETLAQLDLGAGQYPFVIALLRYGDCSQEQLAELTAMDKSTTARALKALEQKGFITRKPACDNRRMNIVHATSKAARLEHEIHRRLNAVNSELAAGLSARERRLLLRLLHILEDNTQAFSTL</sequence>
<dbReference type="InterPro" id="IPR000835">
    <property type="entry name" value="HTH_MarR-typ"/>
</dbReference>
<keyword evidence="2" id="KW-0238">DNA-binding</keyword>